<evidence type="ECO:0000256" key="1">
    <source>
        <dbReference type="SAM" id="MobiDB-lite"/>
    </source>
</evidence>
<dbReference type="STRING" id="1384459.GL4_1625"/>
<keyword evidence="3" id="KW-1185">Reference proteome</keyword>
<dbReference type="KEGG" id="mcg:GL4_1625"/>
<gene>
    <name evidence="2" type="ORF">GL4_1625</name>
</gene>
<name>A0A0A8K2D2_9HYPH</name>
<proteinExistence type="predicted"/>
<dbReference type="AlphaFoldDB" id="A0A0A8K2D2"/>
<dbReference type="EMBL" id="AP014648">
    <property type="protein sequence ID" value="BAQ17080.1"/>
    <property type="molecule type" value="Genomic_DNA"/>
</dbReference>
<evidence type="ECO:0000313" key="3">
    <source>
        <dbReference type="Proteomes" id="UP000031643"/>
    </source>
</evidence>
<reference evidence="2 3" key="1">
    <citation type="submission" date="2014-09" db="EMBL/GenBank/DDBJ databases">
        <title>Genome sequencing of Methyloceanibacter caenitepidi Gela4.</title>
        <authorList>
            <person name="Takeuchi M."/>
            <person name="Susumu S."/>
            <person name="Kamagata Y."/>
            <person name="Oshima K."/>
            <person name="Hattori M."/>
            <person name="Iwasaki W."/>
        </authorList>
    </citation>
    <scope>NUCLEOTIDE SEQUENCE [LARGE SCALE GENOMIC DNA]</scope>
    <source>
        <strain evidence="2 3">Gela4</strain>
    </source>
</reference>
<sequence length="39" mass="3949">MVGETAFFGASDLDSPPVSVLKAPPLALRQAPDQSGHAA</sequence>
<feature type="region of interest" description="Disordered" evidence="1">
    <location>
        <begin position="1"/>
        <end position="20"/>
    </location>
</feature>
<dbReference type="Proteomes" id="UP000031643">
    <property type="component" value="Chromosome"/>
</dbReference>
<evidence type="ECO:0000313" key="2">
    <source>
        <dbReference type="EMBL" id="BAQ17080.1"/>
    </source>
</evidence>
<dbReference type="HOGENOM" id="CLU_3312550_0_0_5"/>
<organism evidence="2 3">
    <name type="scientific">Methyloceanibacter caenitepidi</name>
    <dbReference type="NCBI Taxonomy" id="1384459"/>
    <lineage>
        <taxon>Bacteria</taxon>
        <taxon>Pseudomonadati</taxon>
        <taxon>Pseudomonadota</taxon>
        <taxon>Alphaproteobacteria</taxon>
        <taxon>Hyphomicrobiales</taxon>
        <taxon>Hyphomicrobiaceae</taxon>
        <taxon>Methyloceanibacter</taxon>
    </lineage>
</organism>
<accession>A0A0A8K2D2</accession>
<protein>
    <submittedName>
        <fullName evidence="2">Uncharacterized protein</fullName>
    </submittedName>
</protein>